<proteinExistence type="predicted"/>
<evidence type="ECO:0000313" key="2">
    <source>
        <dbReference type="EMBL" id="RNA07694.1"/>
    </source>
</evidence>
<keyword evidence="1" id="KW-0812">Transmembrane</keyword>
<dbReference type="AlphaFoldDB" id="A0A3M7Q956"/>
<dbReference type="SUPFAM" id="SSF49899">
    <property type="entry name" value="Concanavalin A-like lectins/glucanases"/>
    <property type="match status" value="1"/>
</dbReference>
<name>A0A3M7Q956_BRAPC</name>
<dbReference type="InterPro" id="IPR013320">
    <property type="entry name" value="ConA-like_dom_sf"/>
</dbReference>
<keyword evidence="1" id="KW-1133">Transmembrane helix</keyword>
<protein>
    <submittedName>
        <fullName evidence="2">Uncharacterized protein</fullName>
    </submittedName>
</protein>
<organism evidence="2 3">
    <name type="scientific">Brachionus plicatilis</name>
    <name type="common">Marine rotifer</name>
    <name type="synonym">Brachionus muelleri</name>
    <dbReference type="NCBI Taxonomy" id="10195"/>
    <lineage>
        <taxon>Eukaryota</taxon>
        <taxon>Metazoa</taxon>
        <taxon>Spiralia</taxon>
        <taxon>Gnathifera</taxon>
        <taxon>Rotifera</taxon>
        <taxon>Eurotatoria</taxon>
        <taxon>Monogononta</taxon>
        <taxon>Pseudotrocha</taxon>
        <taxon>Ploima</taxon>
        <taxon>Brachionidae</taxon>
        <taxon>Brachionus</taxon>
    </lineage>
</organism>
<comment type="caution">
    <text evidence="2">The sequence shown here is derived from an EMBL/GenBank/DDBJ whole genome shotgun (WGS) entry which is preliminary data.</text>
</comment>
<accession>A0A3M7Q956</accession>
<evidence type="ECO:0000313" key="3">
    <source>
        <dbReference type="Proteomes" id="UP000276133"/>
    </source>
</evidence>
<dbReference type="OrthoDB" id="10454236at2759"/>
<feature type="transmembrane region" description="Helical" evidence="1">
    <location>
        <begin position="999"/>
        <end position="1024"/>
    </location>
</feature>
<sequence length="1154" mass="133313">MSQNQRICDRFLCYGIDSLTKCGLPVSFFTTDSKTKYSNCKQGSKFLECINASSAKLCSSETNDAFMAKLKNTIELYDQSFDQNCREYNLSDLKTSRGLFTANNAPSLTTVKYEPKKQLRIKNKYLFNIKNIDGRLKLSKENLLTVTSEPSLSLDNDCPQDSKCEPKSLHITCGYPAANPKNNLNAYCNELRHYIQCAKCKIQNLLTKSVYHSERIEPSEKLENLFINFDSIDIVENRVEVLTSGRLKYWAKIENKTDILRGIRNGAIYLHSKTSLSLDLMEQSQDLCVTSLKDARDKFDQSCVNGWTVSFWFKVSYLNLFDKTILKVDNFIDNKVTDFSKYLLIKISNWEVRVEFLYRRKFWSIAQKFVWRPEWTMLSMTWSEFEGLSVFINGNRLFSQQLFEYYSSSDIYGAMKSNNFEDILEDEKLVNYLAKRSFNLTQNLGVINIGLTNKISQNTRKFFFSYRDRIAAQNSSQTAVYSESILLDQMFILNKKIGSREIYNLYVKEYTISTEFDSVEEKMYLLTLDNKQQEIVECGGAMVKKSASTDNWYFSLNGPRQFFFLPNLFDACIIDAQNLCSFGFSVLIWFKVAYNFKMFKLESVFEQSLFYLGSTDFQSGLEAVLYVRPGRDNTFSYTISLAYASKQTKVIKHFQVLLADIGELNSLNCLVAEFSEPKDLNLVWLGHKVVQIEWPMTQLDKQLTYFDYHLDDLKQLNFRSSHLTGHSIGLIGDLHKESFFHVHKLKIKHEPQNLDQVEQEFDSQNPIDIDFDSFEKLSSMGALEVRGQPTLVDSKYGKSMLLINDQKLVFNNVSDKCLGNLAMCKNGYTLKMVFCFTNYAARNFTEPKKIFLISNTAQSNDTNYNFFVFYDFSQQALVVDLKLPNRLYHSQIGLKVKYFMWYSLHITWEQRDGLRVYVNTRLLDHTIGSFYHNSKVSVQPISFIIGRSDADLDDPNEFIVNRFVQYNVRKYPDEIMQKSLSASELMSKRSGLSLVSSTFFWYMLSCVFLSMCLLFLVVLALIMIKRKAYNGYWSRETDGALVKKSKMCCHAGAGSMEDVIQQHAGIDLELKNCKLNDRLSVHFSLDDFQTNSLYGTIDRLIVKKPVGLTSNPSPTVMYTNNYNSLTKDPKMRASPSYVNNTNQADIEKKSEIHF</sequence>
<evidence type="ECO:0000256" key="1">
    <source>
        <dbReference type="SAM" id="Phobius"/>
    </source>
</evidence>
<reference evidence="2 3" key="1">
    <citation type="journal article" date="2018" name="Sci. Rep.">
        <title>Genomic signatures of local adaptation to the degree of environmental predictability in rotifers.</title>
        <authorList>
            <person name="Franch-Gras L."/>
            <person name="Hahn C."/>
            <person name="Garcia-Roger E.M."/>
            <person name="Carmona M.J."/>
            <person name="Serra M."/>
            <person name="Gomez A."/>
        </authorList>
    </citation>
    <scope>NUCLEOTIDE SEQUENCE [LARGE SCALE GENOMIC DNA]</scope>
    <source>
        <strain evidence="2">HYR1</strain>
    </source>
</reference>
<dbReference type="EMBL" id="REGN01006963">
    <property type="protein sequence ID" value="RNA07694.1"/>
    <property type="molecule type" value="Genomic_DNA"/>
</dbReference>
<dbReference type="Proteomes" id="UP000276133">
    <property type="component" value="Unassembled WGS sequence"/>
</dbReference>
<keyword evidence="3" id="KW-1185">Reference proteome</keyword>
<keyword evidence="1" id="KW-0472">Membrane</keyword>
<gene>
    <name evidence="2" type="ORF">BpHYR1_014416</name>
</gene>